<comment type="similarity">
    <text evidence="6">Belongs to the major facilitator superfamily. CAR1 family.</text>
</comment>
<reference evidence="10" key="1">
    <citation type="journal article" date="2021" name="Open Biol.">
        <title>Shared evolutionary footprints suggest mitochondrial oxidative damage underlies multiple complex I losses in fungi.</title>
        <authorList>
            <person name="Schikora-Tamarit M.A."/>
            <person name="Marcet-Houben M."/>
            <person name="Nosek J."/>
            <person name="Gabaldon T."/>
        </authorList>
    </citation>
    <scope>NUCLEOTIDE SEQUENCE</scope>
    <source>
        <strain evidence="10">CBS2887</strain>
    </source>
</reference>
<feature type="transmembrane region" description="Helical" evidence="8">
    <location>
        <begin position="432"/>
        <end position="451"/>
    </location>
</feature>
<proteinExistence type="inferred from homology"/>
<dbReference type="Proteomes" id="UP000774326">
    <property type="component" value="Unassembled WGS sequence"/>
</dbReference>
<comment type="caution">
    <text evidence="10">The sequence shown here is derived from an EMBL/GenBank/DDBJ whole genome shotgun (WGS) entry which is preliminary data.</text>
</comment>
<feature type="compositionally biased region" description="Polar residues" evidence="7">
    <location>
        <begin position="7"/>
        <end position="24"/>
    </location>
</feature>
<keyword evidence="5 8" id="KW-0472">Membrane</keyword>
<feature type="transmembrane region" description="Helical" evidence="8">
    <location>
        <begin position="492"/>
        <end position="512"/>
    </location>
</feature>
<protein>
    <recommendedName>
        <fullName evidence="9">Major facilitator superfamily (MFS) profile domain-containing protein</fullName>
    </recommendedName>
</protein>
<feature type="transmembrane region" description="Helical" evidence="8">
    <location>
        <begin position="106"/>
        <end position="125"/>
    </location>
</feature>
<dbReference type="EMBL" id="JAEUBG010004856">
    <property type="protein sequence ID" value="KAH3679791.1"/>
    <property type="molecule type" value="Genomic_DNA"/>
</dbReference>
<evidence type="ECO:0000256" key="5">
    <source>
        <dbReference type="ARBA" id="ARBA00023136"/>
    </source>
</evidence>
<dbReference type="AlphaFoldDB" id="A0A9P8TIN4"/>
<dbReference type="Pfam" id="PF07690">
    <property type="entry name" value="MFS_1"/>
    <property type="match status" value="1"/>
</dbReference>
<feature type="transmembrane region" description="Helical" evidence="8">
    <location>
        <begin position="191"/>
        <end position="215"/>
    </location>
</feature>
<feature type="region of interest" description="Disordered" evidence="7">
    <location>
        <begin position="1"/>
        <end position="56"/>
    </location>
</feature>
<accession>A0A9P8TIN4</accession>
<dbReference type="GO" id="GO:0022857">
    <property type="term" value="F:transmembrane transporter activity"/>
    <property type="evidence" value="ECO:0007669"/>
    <property type="project" value="InterPro"/>
</dbReference>
<gene>
    <name evidence="10" type="ORF">WICPIJ_008525</name>
</gene>
<evidence type="ECO:0000256" key="4">
    <source>
        <dbReference type="ARBA" id="ARBA00022989"/>
    </source>
</evidence>
<dbReference type="SUPFAM" id="SSF103473">
    <property type="entry name" value="MFS general substrate transporter"/>
    <property type="match status" value="1"/>
</dbReference>
<keyword evidence="3 8" id="KW-0812">Transmembrane</keyword>
<evidence type="ECO:0000256" key="2">
    <source>
        <dbReference type="ARBA" id="ARBA00022448"/>
    </source>
</evidence>
<dbReference type="InterPro" id="IPR011701">
    <property type="entry name" value="MFS"/>
</dbReference>
<feature type="transmembrane region" description="Helical" evidence="8">
    <location>
        <begin position="158"/>
        <end position="179"/>
    </location>
</feature>
<dbReference type="Gene3D" id="1.20.1250.20">
    <property type="entry name" value="MFS general substrate transporter like domains"/>
    <property type="match status" value="1"/>
</dbReference>
<dbReference type="InterPro" id="IPR020846">
    <property type="entry name" value="MFS_dom"/>
</dbReference>
<feature type="transmembrane region" description="Helical" evidence="8">
    <location>
        <begin position="400"/>
        <end position="420"/>
    </location>
</feature>
<evidence type="ECO:0000256" key="3">
    <source>
        <dbReference type="ARBA" id="ARBA00022692"/>
    </source>
</evidence>
<evidence type="ECO:0000256" key="8">
    <source>
        <dbReference type="SAM" id="Phobius"/>
    </source>
</evidence>
<reference evidence="10" key="2">
    <citation type="submission" date="2021-01" db="EMBL/GenBank/DDBJ databases">
        <authorList>
            <person name="Schikora-Tamarit M.A."/>
        </authorList>
    </citation>
    <scope>NUCLEOTIDE SEQUENCE</scope>
    <source>
        <strain evidence="10">CBS2887</strain>
    </source>
</reference>
<name>A0A9P8TIN4_WICPI</name>
<evidence type="ECO:0000259" key="9">
    <source>
        <dbReference type="PROSITE" id="PS50850"/>
    </source>
</evidence>
<dbReference type="GO" id="GO:0005886">
    <property type="term" value="C:plasma membrane"/>
    <property type="evidence" value="ECO:0007669"/>
    <property type="project" value="UniProtKB-ARBA"/>
</dbReference>
<comment type="subcellular location">
    <subcellularLocation>
        <location evidence="1">Membrane</location>
        <topology evidence="1">Multi-pass membrane protein</topology>
    </subcellularLocation>
</comment>
<feature type="transmembrane region" description="Helical" evidence="8">
    <location>
        <begin position="132"/>
        <end position="152"/>
    </location>
</feature>
<keyword evidence="11" id="KW-1185">Reference proteome</keyword>
<dbReference type="PANTHER" id="PTHR23502">
    <property type="entry name" value="MAJOR FACILITATOR SUPERFAMILY"/>
    <property type="match status" value="1"/>
</dbReference>
<evidence type="ECO:0000256" key="6">
    <source>
        <dbReference type="ARBA" id="ARBA00038347"/>
    </source>
</evidence>
<sequence length="533" mass="58421">MSKEQQSEQTVWLPNKPSNSSLQMPNHKDDKDLKDTDESPGNTTETNKETQDEPPYTIFSNSDKWFILSLCTMAAMLSAIGAPIYYPALVIVQDYYHTSSEMANLAVVFYLLAQGISPTFFAGLADTYGRRPVMIVSLLIFIAANVIIPLVNSFTALLVLRIVQSAGISPTVALVNGVLGDITLRQERAGFVGISSGLVVSSQSYGSLLGAGLISGLGWRAIFWFLAIAGFVALTLITVFLPETQRAKVGNGSILPKSKIFSTSPIFSIGFFKKRWHIDQPDMDTLSEAPAKVDFTAGFKILLVPDLAIMLLNQGLQFSLFTITLTTLTTQLSKTYHYPIIKIGLCYLPPGFGGLLGAITSGKLNDWNYRRQMTKFQAGKENGTIPQDKKFDIIRARLQLGIPANIICDLFGIMFGWCIYYEKHIATINVSSFWICFFAMFITANVSTLLVDLYPSKGSGATSIMNFVRCTLGALFVAVLDKMDQKMNIGGTLTFISAICMVSNASLLYPILFGMKNAQKREAAMAQSAIDKS</sequence>
<keyword evidence="4 8" id="KW-1133">Transmembrane helix</keyword>
<evidence type="ECO:0000313" key="10">
    <source>
        <dbReference type="EMBL" id="KAH3679791.1"/>
    </source>
</evidence>
<dbReference type="PROSITE" id="PS50850">
    <property type="entry name" value="MFS"/>
    <property type="match status" value="1"/>
</dbReference>
<dbReference type="InterPro" id="IPR036259">
    <property type="entry name" value="MFS_trans_sf"/>
</dbReference>
<keyword evidence="2" id="KW-0813">Transport</keyword>
<dbReference type="OrthoDB" id="440553at2759"/>
<evidence type="ECO:0000256" key="7">
    <source>
        <dbReference type="SAM" id="MobiDB-lite"/>
    </source>
</evidence>
<feature type="transmembrane region" description="Helical" evidence="8">
    <location>
        <begin position="65"/>
        <end position="86"/>
    </location>
</feature>
<evidence type="ECO:0000313" key="11">
    <source>
        <dbReference type="Proteomes" id="UP000774326"/>
    </source>
</evidence>
<dbReference type="Gene3D" id="1.20.1720.10">
    <property type="entry name" value="Multidrug resistance protein D"/>
    <property type="match status" value="1"/>
</dbReference>
<feature type="compositionally biased region" description="Basic and acidic residues" evidence="7">
    <location>
        <begin position="26"/>
        <end position="37"/>
    </location>
</feature>
<feature type="transmembrane region" description="Helical" evidence="8">
    <location>
        <begin position="221"/>
        <end position="241"/>
    </location>
</feature>
<feature type="transmembrane region" description="Helical" evidence="8">
    <location>
        <begin position="463"/>
        <end position="480"/>
    </location>
</feature>
<evidence type="ECO:0000256" key="1">
    <source>
        <dbReference type="ARBA" id="ARBA00004141"/>
    </source>
</evidence>
<feature type="domain" description="Major facilitator superfamily (MFS) profile" evidence="9">
    <location>
        <begin position="67"/>
        <end position="517"/>
    </location>
</feature>
<organism evidence="10 11">
    <name type="scientific">Wickerhamomyces pijperi</name>
    <name type="common">Yeast</name>
    <name type="synonym">Pichia pijperi</name>
    <dbReference type="NCBI Taxonomy" id="599730"/>
    <lineage>
        <taxon>Eukaryota</taxon>
        <taxon>Fungi</taxon>
        <taxon>Dikarya</taxon>
        <taxon>Ascomycota</taxon>
        <taxon>Saccharomycotina</taxon>
        <taxon>Saccharomycetes</taxon>
        <taxon>Phaffomycetales</taxon>
        <taxon>Wickerhamomycetaceae</taxon>
        <taxon>Wickerhamomyces</taxon>
    </lineage>
</organism>
<dbReference type="PANTHER" id="PTHR23502:SF51">
    <property type="entry name" value="QUINIDINE RESISTANCE PROTEIN 1-RELATED"/>
    <property type="match status" value="1"/>
</dbReference>